<protein>
    <recommendedName>
        <fullName evidence="3">RING-type E3 ubiquitin transferase</fullName>
        <ecNumber evidence="3">2.3.2.27</ecNumber>
    </recommendedName>
</protein>
<keyword evidence="10 14" id="KW-1133">Transmembrane helix</keyword>
<proteinExistence type="predicted"/>
<feature type="region of interest" description="Disordered" evidence="13">
    <location>
        <begin position="127"/>
        <end position="149"/>
    </location>
</feature>
<keyword evidence="4" id="KW-0808">Transferase</keyword>
<evidence type="ECO:0000259" key="15">
    <source>
        <dbReference type="PROSITE" id="PS50089"/>
    </source>
</evidence>
<dbReference type="InterPro" id="IPR046450">
    <property type="entry name" value="PA_dom_sf"/>
</dbReference>
<feature type="region of interest" description="Disordered" evidence="13">
    <location>
        <begin position="492"/>
        <end position="512"/>
    </location>
</feature>
<feature type="region of interest" description="Disordered" evidence="13">
    <location>
        <begin position="240"/>
        <end position="263"/>
    </location>
</feature>
<dbReference type="AlphaFoldDB" id="A0A7U2ERF7"/>
<dbReference type="OMA" id="SGNIDWV"/>
<feature type="compositionally biased region" description="Basic and acidic residues" evidence="13">
    <location>
        <begin position="414"/>
        <end position="428"/>
    </location>
</feature>
<dbReference type="SMART" id="SM00184">
    <property type="entry name" value="RING"/>
    <property type="match status" value="1"/>
</dbReference>
<keyword evidence="11 14" id="KW-0472">Membrane</keyword>
<evidence type="ECO:0000256" key="2">
    <source>
        <dbReference type="ARBA" id="ARBA00004141"/>
    </source>
</evidence>
<keyword evidence="8" id="KW-0833">Ubl conjugation pathway</keyword>
<evidence type="ECO:0000313" key="16">
    <source>
        <dbReference type="EMBL" id="QRC90588.1"/>
    </source>
</evidence>
<evidence type="ECO:0000256" key="1">
    <source>
        <dbReference type="ARBA" id="ARBA00000900"/>
    </source>
</evidence>
<dbReference type="OrthoDB" id="5357315at2759"/>
<evidence type="ECO:0000256" key="4">
    <source>
        <dbReference type="ARBA" id="ARBA00022679"/>
    </source>
</evidence>
<dbReference type="CDD" id="cd16454">
    <property type="entry name" value="RING-H2_PA-TM-RING"/>
    <property type="match status" value="1"/>
</dbReference>
<dbReference type="PANTHER" id="PTHR45977">
    <property type="entry name" value="TARGET OF ERK KINASE MPK-1"/>
    <property type="match status" value="1"/>
</dbReference>
<feature type="region of interest" description="Disordered" evidence="13">
    <location>
        <begin position="367"/>
        <end position="428"/>
    </location>
</feature>
<comment type="catalytic activity">
    <reaction evidence="1">
        <text>S-ubiquitinyl-[E2 ubiquitin-conjugating enzyme]-L-cysteine + [acceptor protein]-L-lysine = [E2 ubiquitin-conjugating enzyme]-L-cysteine + N(6)-ubiquitinyl-[acceptor protein]-L-lysine.</text>
        <dbReference type="EC" id="2.3.2.27"/>
    </reaction>
</comment>
<dbReference type="SUPFAM" id="SSF52025">
    <property type="entry name" value="PA domain"/>
    <property type="match status" value="1"/>
</dbReference>
<comment type="subcellular location">
    <subcellularLocation>
        <location evidence="2">Membrane</location>
        <topology evidence="2">Multi-pass membrane protein</topology>
    </subcellularLocation>
</comment>
<dbReference type="EMBL" id="CP069023">
    <property type="protein sequence ID" value="QRC90588.1"/>
    <property type="molecule type" value="Genomic_DNA"/>
</dbReference>
<dbReference type="InterPro" id="IPR013083">
    <property type="entry name" value="Znf_RING/FYVE/PHD"/>
</dbReference>
<dbReference type="Gene3D" id="3.50.30.30">
    <property type="match status" value="1"/>
</dbReference>
<keyword evidence="17" id="KW-1185">Reference proteome</keyword>
<dbReference type="Gene3D" id="3.30.40.10">
    <property type="entry name" value="Zinc/RING finger domain, C3HC4 (zinc finger)"/>
    <property type="match status" value="1"/>
</dbReference>
<evidence type="ECO:0000256" key="9">
    <source>
        <dbReference type="ARBA" id="ARBA00022833"/>
    </source>
</evidence>
<organism evidence="16 17">
    <name type="scientific">Phaeosphaeria nodorum (strain SN15 / ATCC MYA-4574 / FGSC 10173)</name>
    <name type="common">Glume blotch fungus</name>
    <name type="synonym">Parastagonospora nodorum</name>
    <dbReference type="NCBI Taxonomy" id="321614"/>
    <lineage>
        <taxon>Eukaryota</taxon>
        <taxon>Fungi</taxon>
        <taxon>Dikarya</taxon>
        <taxon>Ascomycota</taxon>
        <taxon>Pezizomycotina</taxon>
        <taxon>Dothideomycetes</taxon>
        <taxon>Pleosporomycetidae</taxon>
        <taxon>Pleosporales</taxon>
        <taxon>Pleosporineae</taxon>
        <taxon>Phaeosphaeriaceae</taxon>
        <taxon>Parastagonospora</taxon>
    </lineage>
</organism>
<feature type="compositionally biased region" description="Low complexity" evidence="13">
    <location>
        <begin position="367"/>
        <end position="381"/>
    </location>
</feature>
<accession>A0A7U2ERF7</accession>
<dbReference type="Proteomes" id="UP000663193">
    <property type="component" value="Chromosome 1"/>
</dbReference>
<dbReference type="SUPFAM" id="SSF57850">
    <property type="entry name" value="RING/U-box"/>
    <property type="match status" value="1"/>
</dbReference>
<dbReference type="GO" id="GO:0008270">
    <property type="term" value="F:zinc ion binding"/>
    <property type="evidence" value="ECO:0007669"/>
    <property type="project" value="UniProtKB-KW"/>
</dbReference>
<dbReference type="VEuPathDB" id="FungiDB:JI435_001080"/>
<evidence type="ECO:0000256" key="5">
    <source>
        <dbReference type="ARBA" id="ARBA00022692"/>
    </source>
</evidence>
<dbReference type="InterPro" id="IPR001841">
    <property type="entry name" value="Znf_RING"/>
</dbReference>
<dbReference type="Pfam" id="PF02225">
    <property type="entry name" value="PA"/>
    <property type="match status" value="1"/>
</dbReference>
<dbReference type="GO" id="GO:0061630">
    <property type="term" value="F:ubiquitin protein ligase activity"/>
    <property type="evidence" value="ECO:0007669"/>
    <property type="project" value="UniProtKB-EC"/>
</dbReference>
<dbReference type="PROSITE" id="PS50089">
    <property type="entry name" value="ZF_RING_2"/>
    <property type="match status" value="1"/>
</dbReference>
<evidence type="ECO:0000256" key="14">
    <source>
        <dbReference type="SAM" id="Phobius"/>
    </source>
</evidence>
<keyword evidence="6" id="KW-0479">Metal-binding</keyword>
<evidence type="ECO:0000256" key="6">
    <source>
        <dbReference type="ARBA" id="ARBA00022723"/>
    </source>
</evidence>
<dbReference type="GO" id="GO:0016020">
    <property type="term" value="C:membrane"/>
    <property type="evidence" value="ECO:0007669"/>
    <property type="project" value="UniProtKB-SubCell"/>
</dbReference>
<dbReference type="FunFam" id="3.30.40.10:FF:000364">
    <property type="entry name" value="Protease-associated PA domain protein"/>
    <property type="match status" value="1"/>
</dbReference>
<dbReference type="Pfam" id="PF13639">
    <property type="entry name" value="zf-RING_2"/>
    <property type="match status" value="1"/>
</dbReference>
<gene>
    <name evidence="16" type="ORF">JI435_001080</name>
</gene>
<dbReference type="PANTHER" id="PTHR45977:SF4">
    <property type="entry name" value="RING-TYPE DOMAIN-CONTAINING PROTEIN"/>
    <property type="match status" value="1"/>
</dbReference>
<dbReference type="EC" id="2.3.2.27" evidence="3"/>
<keyword evidence="5 14" id="KW-0812">Transmembrane</keyword>
<name>A0A7U2ERF7_PHANO</name>
<evidence type="ECO:0000256" key="13">
    <source>
        <dbReference type="SAM" id="MobiDB-lite"/>
    </source>
</evidence>
<dbReference type="CDD" id="cd04813">
    <property type="entry name" value="PA_1"/>
    <property type="match status" value="1"/>
</dbReference>
<dbReference type="InterPro" id="IPR003137">
    <property type="entry name" value="PA_domain"/>
</dbReference>
<evidence type="ECO:0000256" key="7">
    <source>
        <dbReference type="ARBA" id="ARBA00022771"/>
    </source>
</evidence>
<sequence>MRPLRLLLALSSGFIAVTLLLYVILVPSQDEQFRKQSNTRKHGSFKALLSFTSPGSLFPPSAIISLTDDNSTFFLARPAAFGPTLPADGLSSALWVGSGFGDDSLGKGELGCGDSLDWARHVDRLTHEPASATRDNSRDTPSEGSMDDDIQSLQESAEIDGKVVLLKRGQCGFLAKVLWAQRRGAVAVIVGDNVRGGALIRMYAQDDTSNVTIPSIFTSHTTAHLLSSLLPVDGSQNLLSETSGSRRNVSPGGEEYSQTPRDSGEQTAWWAKWFGTSTANASLDKIKTSSGRSAPHKGLWVTLTPTNVSTSPFFDTLLVLVVSPLVTLTVVYALLLLRSRIRRRRWRAPKSLVERLPVRTYQTISDSITSATPSATSPRTPLLHHSSAENSSPTPSSHSVSDDEGPATSSANRETNRVREEEKRETGLAEWRRRYGGRQKECVVCLDEYVDGVSQVMSLPCGHEFHADCITPWLVTRRRTCPICKGDVVRSLAQSHHDRLPSPSPTRSNRHLNNVDDVQAQAAEIHNDSPSASLPMPISASAPAARSTVLDDDVEANWSDDETGPGSRGRSANRIADLSTSFRELSSTVSTVIWHGVEAVRNTTGFQRRPPEDIDRNR</sequence>
<reference evidence="17" key="1">
    <citation type="journal article" date="2021" name="BMC Genomics">
        <title>Chromosome-level genome assembly and manually-curated proteome of model necrotroph Parastagonospora nodorum Sn15 reveals a genome-wide trove of candidate effector homologs, and redundancy of virulence-related functions within an accessory chromosome.</title>
        <authorList>
            <person name="Bertazzoni S."/>
            <person name="Jones D.A.B."/>
            <person name="Phan H.T."/>
            <person name="Tan K.-C."/>
            <person name="Hane J.K."/>
        </authorList>
    </citation>
    <scope>NUCLEOTIDE SEQUENCE [LARGE SCALE GENOMIC DNA]</scope>
    <source>
        <strain evidence="17">SN15 / ATCC MYA-4574 / FGSC 10173)</strain>
    </source>
</reference>
<feature type="domain" description="RING-type" evidence="15">
    <location>
        <begin position="442"/>
        <end position="485"/>
    </location>
</feature>
<feature type="region of interest" description="Disordered" evidence="13">
    <location>
        <begin position="528"/>
        <end position="549"/>
    </location>
</feature>
<evidence type="ECO:0000313" key="17">
    <source>
        <dbReference type="Proteomes" id="UP000663193"/>
    </source>
</evidence>
<evidence type="ECO:0000256" key="8">
    <source>
        <dbReference type="ARBA" id="ARBA00022786"/>
    </source>
</evidence>
<evidence type="ECO:0000256" key="3">
    <source>
        <dbReference type="ARBA" id="ARBA00012483"/>
    </source>
</evidence>
<feature type="compositionally biased region" description="Low complexity" evidence="13">
    <location>
        <begin position="388"/>
        <end position="399"/>
    </location>
</feature>
<feature type="transmembrane region" description="Helical" evidence="14">
    <location>
        <begin position="317"/>
        <end position="337"/>
    </location>
</feature>
<keyword evidence="7 12" id="KW-0863">Zinc-finger</keyword>
<evidence type="ECO:0000256" key="11">
    <source>
        <dbReference type="ARBA" id="ARBA00023136"/>
    </source>
</evidence>
<evidence type="ECO:0000256" key="12">
    <source>
        <dbReference type="PROSITE-ProRule" id="PRU00175"/>
    </source>
</evidence>
<keyword evidence="9" id="KW-0862">Zinc</keyword>
<evidence type="ECO:0000256" key="10">
    <source>
        <dbReference type="ARBA" id="ARBA00022989"/>
    </source>
</evidence>